<organism evidence="18 19">
    <name type="scientific">Desulfuromonas acetoxidans (strain DSM 684 / 11070)</name>
    <dbReference type="NCBI Taxonomy" id="281689"/>
    <lineage>
        <taxon>Bacteria</taxon>
        <taxon>Pseudomonadati</taxon>
        <taxon>Thermodesulfobacteriota</taxon>
        <taxon>Desulfuromonadia</taxon>
        <taxon>Desulfuromonadales</taxon>
        <taxon>Desulfuromonadaceae</taxon>
        <taxon>Desulfuromonas</taxon>
    </lineage>
</organism>
<dbReference type="PRINTS" id="PR00830">
    <property type="entry name" value="ENDOLAPTASE"/>
</dbReference>
<comment type="subunit">
    <text evidence="9 10">Homohexamer. Organized in a ring with a central cavity.</text>
</comment>
<evidence type="ECO:0000256" key="11">
    <source>
        <dbReference type="PIRSR" id="PIRSR001174-1"/>
    </source>
</evidence>
<dbReference type="SUPFAM" id="SSF54211">
    <property type="entry name" value="Ribosomal protein S5 domain 2-like"/>
    <property type="match status" value="1"/>
</dbReference>
<feature type="domain" description="Lon proteolytic" evidence="16">
    <location>
        <begin position="600"/>
        <end position="781"/>
    </location>
</feature>
<evidence type="ECO:0000256" key="3">
    <source>
        <dbReference type="ARBA" id="ARBA00022670"/>
    </source>
</evidence>
<dbReference type="PANTHER" id="PTHR10046">
    <property type="entry name" value="ATP DEPENDENT LON PROTEASE FAMILY MEMBER"/>
    <property type="match status" value="1"/>
</dbReference>
<evidence type="ECO:0000256" key="8">
    <source>
        <dbReference type="ARBA" id="ARBA00023016"/>
    </source>
</evidence>
<feature type="domain" description="Lon N-terminal" evidence="17">
    <location>
        <begin position="17"/>
        <end position="210"/>
    </location>
</feature>
<dbReference type="PROSITE" id="PS51787">
    <property type="entry name" value="LON_N"/>
    <property type="match status" value="1"/>
</dbReference>
<dbReference type="InterPro" id="IPR008269">
    <property type="entry name" value="Lon_proteolytic"/>
</dbReference>
<dbReference type="EMBL" id="AAEW02000013">
    <property type="protein sequence ID" value="EAT15104.1"/>
    <property type="molecule type" value="Genomic_DNA"/>
</dbReference>
<evidence type="ECO:0000256" key="12">
    <source>
        <dbReference type="PIRSR" id="PIRSR001174-2"/>
    </source>
</evidence>
<evidence type="ECO:0000256" key="13">
    <source>
        <dbReference type="PROSITE-ProRule" id="PRU01122"/>
    </source>
</evidence>
<dbReference type="InterPro" id="IPR008268">
    <property type="entry name" value="Peptidase_S16_AS"/>
</dbReference>
<dbReference type="InterPro" id="IPR003593">
    <property type="entry name" value="AAA+_ATPase"/>
</dbReference>
<dbReference type="InterPro" id="IPR003111">
    <property type="entry name" value="Lon_prtase_N"/>
</dbReference>
<dbReference type="Gene3D" id="2.30.130.40">
    <property type="entry name" value="LON domain-like"/>
    <property type="match status" value="1"/>
</dbReference>
<comment type="similarity">
    <text evidence="9 10 13 14">Belongs to the peptidase S16 family.</text>
</comment>
<evidence type="ECO:0000256" key="9">
    <source>
        <dbReference type="HAMAP-Rule" id="MF_01973"/>
    </source>
</evidence>
<dbReference type="InterPro" id="IPR027543">
    <property type="entry name" value="Lon_bac"/>
</dbReference>
<dbReference type="CDD" id="cd19500">
    <property type="entry name" value="RecA-like_Lon"/>
    <property type="match status" value="1"/>
</dbReference>
<keyword evidence="4 9" id="KW-0547">Nucleotide-binding</keyword>
<dbReference type="Proteomes" id="UP000005695">
    <property type="component" value="Unassembled WGS sequence"/>
</dbReference>
<evidence type="ECO:0000256" key="1">
    <source>
        <dbReference type="ARBA" id="ARBA00004496"/>
    </source>
</evidence>
<reference evidence="18" key="2">
    <citation type="submission" date="2006-05" db="EMBL/GenBank/DDBJ databases">
        <title>Sequencing of the draft genome and assembly of Desulfuromonas acetoxidans DSM 684.</title>
        <authorList>
            <consortium name="US DOE Joint Genome Institute (JGI-PGF)"/>
            <person name="Copeland A."/>
            <person name="Lucas S."/>
            <person name="Lapidus A."/>
            <person name="Barry K."/>
            <person name="Detter J.C."/>
            <person name="Glavina del Rio T."/>
            <person name="Hammon N."/>
            <person name="Israni S."/>
            <person name="Dalin E."/>
            <person name="Tice H."/>
            <person name="Bruce D."/>
            <person name="Pitluck S."/>
            <person name="Richardson P."/>
        </authorList>
    </citation>
    <scope>NUCLEOTIDE SEQUENCE [LARGE SCALE GENOMIC DNA]</scope>
    <source>
        <strain evidence="18">DSM 684</strain>
    </source>
</reference>
<keyword evidence="2 9" id="KW-0963">Cytoplasm</keyword>
<evidence type="ECO:0000256" key="14">
    <source>
        <dbReference type="RuleBase" id="RU000591"/>
    </source>
</evidence>
<evidence type="ECO:0000313" key="18">
    <source>
        <dbReference type="EMBL" id="EAT15104.1"/>
    </source>
</evidence>
<dbReference type="Gene3D" id="3.30.230.10">
    <property type="match status" value="1"/>
</dbReference>
<dbReference type="InterPro" id="IPR054594">
    <property type="entry name" value="Lon_lid"/>
</dbReference>
<sequence length="793" mass="88415">MTEISDTPERFEGAGAIPLLPLRDIVIFPEMVTPLFVGRPRSIAALEKAMDGQRLIFLVAQNDAEIDEPGRDDLFSIGTVAKISQLLKLPDGTMKLLVEGMVRAELLELIDEEACTLACCEEIQEGSCGSLETQALVRSAKELFDAYVSFSSKVPAEVVTAVENVTSAGNLADIITAHLNLRVDEKQEVLEQIDVCDRLELLLELMEREVEILKIEKKIRKRVKNQMERTQKEYYLNEQMRAIQKELGDKDEFKQELIELEEQIEKRKMSREATEKATAELRKLKMMSPMSAEATVVRNYIDWLLSMPWQKSTRDSTDLERAKAILDEDHYGLDKVKERILEHLAVQTLVKKIKGPILCLVGPPGVGKTSLGRSIARAINRKFIRISLGGVRDEAEIRGHRRTYIGAMPGKVIQSMKKAGVRNPVFLLDEIDKMSMDFRGDPSSALLEVLDPEQNKTFGDHFLDMDYDLSHVMFITTANSLQGIPAPLLDRMEIVQLDGYTEEEKLQIACEHLINKQVKEHGLDGRGVRFSAAALREIVRRYTRESGVRDLERRIAAICRKIARQMVDDSAGKEKISIGVPQVNKFLGVPSYRFGRKDQSSQSGVATGLAWTQSGGEILMIEVLELPGQGKLTITGKLGDVMQESAQAAMAYVRSRWQELGLEKDFYRQIDVHIHVPEGAIPKDGPSAGITMATAISSALTRRPVDCNLGMTGEINLRGEVLAIGGLKEKLLAAKRAGLEMVLVPQENEKDLKEIPESLKKGLDICCVGHMDQVLARALLEQPCDGHGEKADK</sequence>
<evidence type="ECO:0000256" key="6">
    <source>
        <dbReference type="ARBA" id="ARBA00022825"/>
    </source>
</evidence>
<dbReference type="GO" id="GO:0005524">
    <property type="term" value="F:ATP binding"/>
    <property type="evidence" value="ECO:0007669"/>
    <property type="project" value="UniProtKB-UniRule"/>
</dbReference>
<evidence type="ECO:0000256" key="2">
    <source>
        <dbReference type="ARBA" id="ARBA00022490"/>
    </source>
</evidence>
<keyword evidence="7 9" id="KW-0067">ATP-binding</keyword>
<dbReference type="RefSeq" id="WP_006001310.1">
    <property type="nucleotide sequence ID" value="NZ_AAEW02000013.1"/>
</dbReference>
<dbReference type="InterPro" id="IPR003959">
    <property type="entry name" value="ATPase_AAA_core"/>
</dbReference>
<gene>
    <name evidence="9" type="primary">lon</name>
    <name evidence="18" type="ORF">Dace_0474</name>
</gene>
<dbReference type="GO" id="GO:0034605">
    <property type="term" value="P:cellular response to heat"/>
    <property type="evidence" value="ECO:0007669"/>
    <property type="project" value="UniProtKB-UniRule"/>
</dbReference>
<dbReference type="Gene3D" id="3.40.50.300">
    <property type="entry name" value="P-loop containing nucleotide triphosphate hydrolases"/>
    <property type="match status" value="1"/>
</dbReference>
<dbReference type="Pfam" id="PF22667">
    <property type="entry name" value="Lon_lid"/>
    <property type="match status" value="1"/>
</dbReference>
<dbReference type="Pfam" id="PF02190">
    <property type="entry name" value="LON_substr_bdg"/>
    <property type="match status" value="1"/>
</dbReference>
<keyword evidence="6 9" id="KW-0720">Serine protease</keyword>
<dbReference type="Gene3D" id="1.20.5.5270">
    <property type="match status" value="1"/>
</dbReference>
<dbReference type="GO" id="GO:0016887">
    <property type="term" value="F:ATP hydrolysis activity"/>
    <property type="evidence" value="ECO:0007669"/>
    <property type="project" value="UniProtKB-UniRule"/>
</dbReference>
<evidence type="ECO:0000256" key="7">
    <source>
        <dbReference type="ARBA" id="ARBA00022840"/>
    </source>
</evidence>
<dbReference type="SUPFAM" id="SSF52540">
    <property type="entry name" value="P-loop containing nucleoside triphosphate hydrolases"/>
    <property type="match status" value="1"/>
</dbReference>
<keyword evidence="19" id="KW-1185">Reference proteome</keyword>
<dbReference type="PIRSF" id="PIRSF001174">
    <property type="entry name" value="Lon_proteas"/>
    <property type="match status" value="1"/>
</dbReference>
<comment type="function">
    <text evidence="9">ATP-dependent serine protease that mediates the selective degradation of mutant and abnormal proteins as well as certain short-lived regulatory proteins. Required for cellular homeostasis and for survival from DNA damage and developmental changes induced by stress. Degrades polypeptides processively to yield small peptide fragments that are 5 to 10 amino acids long. Binds to DNA in a double-stranded, site-specific manner.</text>
</comment>
<comment type="catalytic activity">
    <reaction evidence="9 10 13">
        <text>Hydrolysis of proteins in presence of ATP.</text>
        <dbReference type="EC" id="3.4.21.53"/>
    </reaction>
</comment>
<reference evidence="18" key="1">
    <citation type="submission" date="2006-05" db="EMBL/GenBank/DDBJ databases">
        <title>Annotation of the draft genome assembly of Desulfuromonas acetoxidans DSM 684.</title>
        <authorList>
            <consortium name="US DOE Joint Genome Institute (JGI-ORNL)"/>
            <person name="Larimer F."/>
            <person name="Land M."/>
            <person name="Hauser L."/>
        </authorList>
    </citation>
    <scope>NUCLEOTIDE SEQUENCE [LARGE SCALE GENOMIC DNA]</scope>
    <source>
        <strain evidence="18">DSM 684</strain>
    </source>
</reference>
<evidence type="ECO:0000259" key="17">
    <source>
        <dbReference type="PROSITE" id="PS51787"/>
    </source>
</evidence>
<comment type="caution">
    <text evidence="18">The sequence shown here is derived from an EMBL/GenBank/DDBJ whole genome shotgun (WGS) entry which is preliminary data.</text>
</comment>
<dbReference type="FunFam" id="1.20.5.5270:FF:000002">
    <property type="entry name" value="Lon protease homolog"/>
    <property type="match status" value="1"/>
</dbReference>
<dbReference type="SMART" id="SM00464">
    <property type="entry name" value="LON"/>
    <property type="match status" value="1"/>
</dbReference>
<evidence type="ECO:0000256" key="10">
    <source>
        <dbReference type="PIRNR" id="PIRNR001174"/>
    </source>
</evidence>
<dbReference type="OrthoDB" id="9803599at2"/>
<dbReference type="HAMAP" id="MF_01973">
    <property type="entry name" value="lon_bact"/>
    <property type="match status" value="1"/>
</dbReference>
<comment type="subcellular location">
    <subcellularLocation>
        <location evidence="1 9 10">Cytoplasm</location>
    </subcellularLocation>
</comment>
<accession>Q1JY92</accession>
<proteinExistence type="evidence at transcript level"/>
<dbReference type="PROSITE" id="PS51786">
    <property type="entry name" value="LON_PROTEOLYTIC"/>
    <property type="match status" value="1"/>
</dbReference>
<dbReference type="MEROPS" id="S16.001"/>
<feature type="active site" evidence="9 11">
    <location>
        <position position="730"/>
    </location>
</feature>
<dbReference type="NCBIfam" id="NF008053">
    <property type="entry name" value="PRK10787.1"/>
    <property type="match status" value="1"/>
</dbReference>
<dbReference type="SUPFAM" id="SSF88697">
    <property type="entry name" value="PUA domain-like"/>
    <property type="match status" value="1"/>
</dbReference>
<dbReference type="GO" id="GO:0043565">
    <property type="term" value="F:sequence-specific DNA binding"/>
    <property type="evidence" value="ECO:0007669"/>
    <property type="project" value="UniProtKB-UniRule"/>
</dbReference>
<evidence type="ECO:0000256" key="15">
    <source>
        <dbReference type="SAM" id="Coils"/>
    </source>
</evidence>
<dbReference type="InterPro" id="IPR014721">
    <property type="entry name" value="Ribsml_uS5_D2-typ_fold_subgr"/>
</dbReference>
<keyword evidence="15" id="KW-0175">Coiled coil</keyword>
<dbReference type="GO" id="GO:0004252">
    <property type="term" value="F:serine-type endopeptidase activity"/>
    <property type="evidence" value="ECO:0007669"/>
    <property type="project" value="UniProtKB-UniRule"/>
</dbReference>
<evidence type="ECO:0000313" key="19">
    <source>
        <dbReference type="Proteomes" id="UP000005695"/>
    </source>
</evidence>
<dbReference type="SMART" id="SM00382">
    <property type="entry name" value="AAA"/>
    <property type="match status" value="1"/>
</dbReference>
<feature type="active site" evidence="9 11">
    <location>
        <position position="687"/>
    </location>
</feature>
<feature type="coiled-coil region" evidence="15">
    <location>
        <begin position="196"/>
        <end position="277"/>
    </location>
</feature>
<dbReference type="Gene3D" id="1.20.58.1480">
    <property type="match status" value="1"/>
</dbReference>
<keyword evidence="5 9" id="KW-0378">Hydrolase</keyword>
<dbReference type="Pfam" id="PF00004">
    <property type="entry name" value="AAA"/>
    <property type="match status" value="1"/>
</dbReference>
<dbReference type="Gene3D" id="1.10.8.60">
    <property type="match status" value="1"/>
</dbReference>
<protein>
    <recommendedName>
        <fullName evidence="9 10">Lon protease</fullName>
        <ecNumber evidence="9 10">3.4.21.53</ecNumber>
    </recommendedName>
    <alternativeName>
        <fullName evidence="9">ATP-dependent protease La</fullName>
    </alternativeName>
</protein>
<dbReference type="InterPro" id="IPR027417">
    <property type="entry name" value="P-loop_NTPase"/>
</dbReference>
<dbReference type="GO" id="GO:0006515">
    <property type="term" value="P:protein quality control for misfolded or incompletely synthesized proteins"/>
    <property type="evidence" value="ECO:0007669"/>
    <property type="project" value="UniProtKB-UniRule"/>
</dbReference>
<evidence type="ECO:0000256" key="4">
    <source>
        <dbReference type="ARBA" id="ARBA00022741"/>
    </source>
</evidence>
<dbReference type="InterPro" id="IPR020568">
    <property type="entry name" value="Ribosomal_Su5_D2-typ_SF"/>
</dbReference>
<evidence type="ECO:0000256" key="5">
    <source>
        <dbReference type="ARBA" id="ARBA00022801"/>
    </source>
</evidence>
<dbReference type="InterPro" id="IPR015947">
    <property type="entry name" value="PUA-like_sf"/>
</dbReference>
<dbReference type="InterPro" id="IPR046336">
    <property type="entry name" value="Lon_prtase_N_sf"/>
</dbReference>
<feature type="binding site" evidence="9 12">
    <location>
        <begin position="362"/>
        <end position="369"/>
    </location>
    <ligand>
        <name>ATP</name>
        <dbReference type="ChEBI" id="CHEBI:30616"/>
    </ligand>
</feature>
<dbReference type="EC" id="3.4.21.53" evidence="9 10"/>
<dbReference type="Pfam" id="PF05362">
    <property type="entry name" value="Lon_C"/>
    <property type="match status" value="1"/>
</dbReference>
<dbReference type="NCBIfam" id="TIGR00763">
    <property type="entry name" value="lon"/>
    <property type="match status" value="1"/>
</dbReference>
<dbReference type="InterPro" id="IPR027065">
    <property type="entry name" value="Lon_Prtase"/>
</dbReference>
<dbReference type="GO" id="GO:0004176">
    <property type="term" value="F:ATP-dependent peptidase activity"/>
    <property type="evidence" value="ECO:0007669"/>
    <property type="project" value="UniProtKB-UniRule"/>
</dbReference>
<dbReference type="FunFam" id="3.40.50.300:FF:000382">
    <property type="entry name" value="Lon protease homolog 2, peroxisomal"/>
    <property type="match status" value="1"/>
</dbReference>
<comment type="induction">
    <text evidence="9">By heat shock.</text>
</comment>
<dbReference type="GO" id="GO:0005737">
    <property type="term" value="C:cytoplasm"/>
    <property type="evidence" value="ECO:0007669"/>
    <property type="project" value="UniProtKB-SubCell"/>
</dbReference>
<evidence type="ECO:0000259" key="16">
    <source>
        <dbReference type="PROSITE" id="PS51786"/>
    </source>
</evidence>
<dbReference type="InterPro" id="IPR004815">
    <property type="entry name" value="Lon_bac/euk-typ"/>
</dbReference>
<dbReference type="AlphaFoldDB" id="Q1JY92"/>
<keyword evidence="3 9" id="KW-0645">Protease</keyword>
<dbReference type="PROSITE" id="PS01046">
    <property type="entry name" value="LON_SER"/>
    <property type="match status" value="1"/>
</dbReference>
<name>Q1JY92_DESA6</name>
<keyword evidence="8 9" id="KW-0346">Stress response</keyword>